<evidence type="ECO:0000313" key="2">
    <source>
        <dbReference type="Proteomes" id="UP000239388"/>
    </source>
</evidence>
<gene>
    <name evidence="1" type="ORF">C5Y98_03075</name>
</gene>
<dbReference type="AlphaFoldDB" id="A0A2S8GBC8"/>
<evidence type="ECO:0000313" key="1">
    <source>
        <dbReference type="EMBL" id="PQO41719.1"/>
    </source>
</evidence>
<dbReference type="Proteomes" id="UP000239388">
    <property type="component" value="Unassembled WGS sequence"/>
</dbReference>
<comment type="caution">
    <text evidence="1">The sequence shown here is derived from an EMBL/GenBank/DDBJ whole genome shotgun (WGS) entry which is preliminary data.</text>
</comment>
<reference evidence="1 2" key="1">
    <citation type="submission" date="2018-02" db="EMBL/GenBank/DDBJ databases">
        <title>Comparative genomes isolates from brazilian mangrove.</title>
        <authorList>
            <person name="Araujo J.E."/>
            <person name="Taketani R.G."/>
            <person name="Silva M.C.P."/>
            <person name="Loureco M.V."/>
            <person name="Andreote F.D."/>
        </authorList>
    </citation>
    <scope>NUCLEOTIDE SEQUENCE [LARGE SCALE GENOMIC DNA]</scope>
    <source>
        <strain evidence="1 2">NAP PRIS-MGV</strain>
    </source>
</reference>
<dbReference type="OrthoDB" id="290645at2"/>
<dbReference type="EMBL" id="PUIB01000005">
    <property type="protein sequence ID" value="PQO41719.1"/>
    <property type="molecule type" value="Genomic_DNA"/>
</dbReference>
<proteinExistence type="predicted"/>
<protein>
    <submittedName>
        <fullName evidence="1">Uncharacterized protein</fullName>
    </submittedName>
</protein>
<accession>A0A2S8GBC8</accession>
<sequence>MASQTVTIFAIGGKLADAIWQQVQRCYALRLTDDPQAWAPEQWPISIRNEVDALASHLLAKAFTPPILYRSQYVDLWSGGEFFEAAMGVSPAASICHLLTEHYEVYVRHTLVSDIVPRNPNKFDEYRWLERRLAEAFTAWEGFAEERVIVLVREVLGGLWEDQDVGDSLKQIPGWWKNA</sequence>
<organism evidence="1 2">
    <name type="scientific">Blastopirellula marina</name>
    <dbReference type="NCBI Taxonomy" id="124"/>
    <lineage>
        <taxon>Bacteria</taxon>
        <taxon>Pseudomonadati</taxon>
        <taxon>Planctomycetota</taxon>
        <taxon>Planctomycetia</taxon>
        <taxon>Pirellulales</taxon>
        <taxon>Pirellulaceae</taxon>
        <taxon>Blastopirellula</taxon>
    </lineage>
</organism>
<dbReference type="RefSeq" id="WP_105351505.1">
    <property type="nucleotide sequence ID" value="NZ_PUIB01000005.1"/>
</dbReference>
<name>A0A2S8GBC8_9BACT</name>